<evidence type="ECO:0000256" key="1">
    <source>
        <dbReference type="SAM" id="MobiDB-lite"/>
    </source>
</evidence>
<dbReference type="InterPro" id="IPR051783">
    <property type="entry name" value="NAD(P)-dependent_oxidoreduct"/>
</dbReference>
<organism evidence="3 4">
    <name type="scientific">Lachnellula arida</name>
    <dbReference type="NCBI Taxonomy" id="1316785"/>
    <lineage>
        <taxon>Eukaryota</taxon>
        <taxon>Fungi</taxon>
        <taxon>Dikarya</taxon>
        <taxon>Ascomycota</taxon>
        <taxon>Pezizomycotina</taxon>
        <taxon>Leotiomycetes</taxon>
        <taxon>Helotiales</taxon>
        <taxon>Lachnaceae</taxon>
        <taxon>Lachnellula</taxon>
    </lineage>
</organism>
<dbReference type="OrthoDB" id="2735536at2759"/>
<protein>
    <submittedName>
        <fullName evidence="3">Putative sugar dehydratase/epimerase YfnG</fullName>
    </submittedName>
</protein>
<keyword evidence="4" id="KW-1185">Reference proteome</keyword>
<dbReference type="InterPro" id="IPR001509">
    <property type="entry name" value="Epimerase_deHydtase"/>
</dbReference>
<dbReference type="Pfam" id="PF01370">
    <property type="entry name" value="Epimerase"/>
    <property type="match status" value="1"/>
</dbReference>
<dbReference type="InterPro" id="IPR036291">
    <property type="entry name" value="NAD(P)-bd_dom_sf"/>
</dbReference>
<dbReference type="PANTHER" id="PTHR48079">
    <property type="entry name" value="PROTEIN YEEZ"/>
    <property type="match status" value="1"/>
</dbReference>
<dbReference type="Gene3D" id="3.40.50.720">
    <property type="entry name" value="NAD(P)-binding Rossmann-like Domain"/>
    <property type="match status" value="1"/>
</dbReference>
<dbReference type="SUPFAM" id="SSF51735">
    <property type="entry name" value="NAD(P)-binding Rossmann-fold domains"/>
    <property type="match status" value="1"/>
</dbReference>
<feature type="region of interest" description="Disordered" evidence="1">
    <location>
        <begin position="1"/>
        <end position="22"/>
    </location>
</feature>
<proteinExistence type="predicted"/>
<dbReference type="EMBL" id="QGMF01000394">
    <property type="protein sequence ID" value="TVY16232.1"/>
    <property type="molecule type" value="Genomic_DNA"/>
</dbReference>
<accession>A0A8T9BDB6</accession>
<reference evidence="3 4" key="1">
    <citation type="submission" date="2018-05" db="EMBL/GenBank/DDBJ databases">
        <title>Whole genome sequencing for identification of molecular markers to develop diagnostic detection tools for the regulated plant pathogen Lachnellula willkommii.</title>
        <authorList>
            <person name="Giroux E."/>
            <person name="Bilodeau G."/>
        </authorList>
    </citation>
    <scope>NUCLEOTIDE SEQUENCE [LARGE SCALE GENOMIC DNA]</scope>
    <source>
        <strain evidence="3 4">CBS 203.66</strain>
    </source>
</reference>
<dbReference type="GO" id="GO:0004029">
    <property type="term" value="F:aldehyde dehydrogenase (NAD+) activity"/>
    <property type="evidence" value="ECO:0007669"/>
    <property type="project" value="TreeGrafter"/>
</dbReference>
<comment type="caution">
    <text evidence="3">The sequence shown here is derived from an EMBL/GenBank/DDBJ whole genome shotgun (WGS) entry which is preliminary data.</text>
</comment>
<feature type="domain" description="NAD-dependent epimerase/dehydratase" evidence="2">
    <location>
        <begin position="252"/>
        <end position="475"/>
    </location>
</feature>
<dbReference type="Proteomes" id="UP000469559">
    <property type="component" value="Unassembled WGS sequence"/>
</dbReference>
<dbReference type="AlphaFoldDB" id="A0A8T9BDB6"/>
<evidence type="ECO:0000313" key="4">
    <source>
        <dbReference type="Proteomes" id="UP000469559"/>
    </source>
</evidence>
<gene>
    <name evidence="3" type="primary">yfnG</name>
    <name evidence="3" type="ORF">LARI1_G005008</name>
</gene>
<dbReference type="GO" id="GO:0005737">
    <property type="term" value="C:cytoplasm"/>
    <property type="evidence" value="ECO:0007669"/>
    <property type="project" value="TreeGrafter"/>
</dbReference>
<evidence type="ECO:0000259" key="2">
    <source>
        <dbReference type="Pfam" id="PF01370"/>
    </source>
</evidence>
<dbReference type="PANTHER" id="PTHR48079:SF3">
    <property type="entry name" value="NAD-DEPENDENT EPIMERASE_DEHYDRATASE DOMAIN-CONTAINING PROTEIN"/>
    <property type="match status" value="1"/>
</dbReference>
<sequence>MSALQLENSLGEKHRSEHGTNGQNKGIHLFVYDRQYSWTKFQKEFPNAIMGGVGWLNGWEWYIQSSGNPNIRPVYGFDARVYGSTPTEQSRQGTFGYIFQVTPEDVETVRAFYRGKRIKLTTAVDAALRYWSKDRLFEIVAFFDPYDTDTITQRAVGEKFVPETRLEWLKGYQELQLLGCPSWYMKQIFGSLPRRPALPHTLRIQDIYVKPEARMANSRDGGNPIDEIRIRWSEQRAKYQQRLQPGVPPKTVLVTGANGYIGSAVTRSFVRAGWRTYGLIRKESALATLTATESIPVLGSPTDQSFIPKLRDDNVVFDVLVSVTEDIANYGPHYTAVIAMLRALATASKEAGVRPLVLFTSGCKDYGMSAFLADSPGLEPHTEESPIVPPPFAVERARYSLKTFEHSDLFDAAVLRPTNVYGHDSSFYGLFFVTAEEAAKAGVLEIKEEPKTILHAMHVDDCGDAYVALAEHYLVKPKEVAGQCFNISASEYETLEDIAEALVKEYGISGGVKWGKDDSEGPATNVLRMVMGFSQWVEGEKVRSLTGWKDKRRLFSEEIGVYRRAYELEAGKGELKIHRHLLRVDSASTKK</sequence>
<name>A0A8T9BDB6_9HELO</name>
<evidence type="ECO:0000313" key="3">
    <source>
        <dbReference type="EMBL" id="TVY16232.1"/>
    </source>
</evidence>